<keyword evidence="2" id="KW-0677">Repeat</keyword>
<dbReference type="InterPro" id="IPR011990">
    <property type="entry name" value="TPR-like_helical_dom_sf"/>
</dbReference>
<evidence type="ECO:0000313" key="5">
    <source>
        <dbReference type="Proteomes" id="UP001386955"/>
    </source>
</evidence>
<feature type="repeat" description="PPR" evidence="3">
    <location>
        <begin position="20"/>
        <end position="54"/>
    </location>
</feature>
<name>A0AAN9SDZ9_PSOTE</name>
<accession>A0AAN9SDZ9</accession>
<evidence type="ECO:0000256" key="2">
    <source>
        <dbReference type="ARBA" id="ARBA00022737"/>
    </source>
</evidence>
<dbReference type="Gene3D" id="1.25.40.10">
    <property type="entry name" value="Tetratricopeptide repeat domain"/>
    <property type="match status" value="2"/>
</dbReference>
<dbReference type="PANTHER" id="PTHR47934">
    <property type="entry name" value="PENTATRICOPEPTIDE REPEAT-CONTAINING PROTEIN PET309, MITOCHONDRIAL"/>
    <property type="match status" value="1"/>
</dbReference>
<dbReference type="GO" id="GO:0007005">
    <property type="term" value="P:mitochondrion organization"/>
    <property type="evidence" value="ECO:0007669"/>
    <property type="project" value="TreeGrafter"/>
</dbReference>
<dbReference type="AlphaFoldDB" id="A0AAN9SDZ9"/>
<protein>
    <recommendedName>
        <fullName evidence="6">Pentatricopeptide repeat-containing protein</fullName>
    </recommendedName>
</protein>
<dbReference type="GO" id="GO:0003729">
    <property type="term" value="F:mRNA binding"/>
    <property type="evidence" value="ECO:0007669"/>
    <property type="project" value="TreeGrafter"/>
</dbReference>
<dbReference type="Pfam" id="PF01535">
    <property type="entry name" value="PPR"/>
    <property type="match status" value="1"/>
</dbReference>
<gene>
    <name evidence="4" type="ORF">VNO78_15092</name>
</gene>
<sequence length="152" mass="17619">MVEYAENLFDEMCGRGVQPSCLSYMVMVVGYCRMGNVLEADRWLSAMMERGFLVDNVTLPRLLWFCEIGLKLNLINFTCMIEGLCKRGSVKQAFEMLEEMVGKGWKPKVYTHTVLIDGLCQKGWAERAFRLFLKLVRTENFKQNVFTLRILP</sequence>
<reference evidence="4 5" key="1">
    <citation type="submission" date="2024-01" db="EMBL/GenBank/DDBJ databases">
        <title>The genomes of 5 underutilized Papilionoideae crops provide insights into root nodulation and disease resistanc.</title>
        <authorList>
            <person name="Jiang F."/>
        </authorList>
    </citation>
    <scope>NUCLEOTIDE SEQUENCE [LARGE SCALE GENOMIC DNA]</scope>
    <source>
        <strain evidence="4">DUOXIRENSHENG_FW03</strain>
        <tissue evidence="4">Leaves</tissue>
    </source>
</reference>
<dbReference type="Proteomes" id="UP001386955">
    <property type="component" value="Unassembled WGS sequence"/>
</dbReference>
<dbReference type="PANTHER" id="PTHR47934:SF6">
    <property type="entry name" value="MITOCHONDRIAL GROUP I INTRON SPLICING FACTOR CCM1-RELATED"/>
    <property type="match status" value="1"/>
</dbReference>
<dbReference type="PROSITE" id="PS51375">
    <property type="entry name" value="PPR"/>
    <property type="match status" value="2"/>
</dbReference>
<comment type="similarity">
    <text evidence="1">Belongs to the PPR family. P subfamily.</text>
</comment>
<evidence type="ECO:0000313" key="4">
    <source>
        <dbReference type="EMBL" id="KAK7394561.1"/>
    </source>
</evidence>
<dbReference type="GO" id="GO:0006396">
    <property type="term" value="P:RNA processing"/>
    <property type="evidence" value="ECO:0007669"/>
    <property type="project" value="TreeGrafter"/>
</dbReference>
<proteinExistence type="inferred from homology"/>
<evidence type="ECO:0000256" key="1">
    <source>
        <dbReference type="ARBA" id="ARBA00007626"/>
    </source>
</evidence>
<feature type="repeat" description="PPR" evidence="3">
    <location>
        <begin position="73"/>
        <end position="107"/>
    </location>
</feature>
<dbReference type="EMBL" id="JAYMYS010000004">
    <property type="protein sequence ID" value="KAK7394561.1"/>
    <property type="molecule type" value="Genomic_DNA"/>
</dbReference>
<dbReference type="GO" id="GO:0005739">
    <property type="term" value="C:mitochondrion"/>
    <property type="evidence" value="ECO:0007669"/>
    <property type="project" value="TreeGrafter"/>
</dbReference>
<dbReference type="NCBIfam" id="TIGR00756">
    <property type="entry name" value="PPR"/>
    <property type="match status" value="3"/>
</dbReference>
<dbReference type="InterPro" id="IPR051114">
    <property type="entry name" value="Mito_RNA_Proc_CCM1"/>
</dbReference>
<dbReference type="InterPro" id="IPR002885">
    <property type="entry name" value="PPR_rpt"/>
</dbReference>
<organism evidence="4 5">
    <name type="scientific">Psophocarpus tetragonolobus</name>
    <name type="common">Winged bean</name>
    <name type="synonym">Dolichos tetragonolobus</name>
    <dbReference type="NCBI Taxonomy" id="3891"/>
    <lineage>
        <taxon>Eukaryota</taxon>
        <taxon>Viridiplantae</taxon>
        <taxon>Streptophyta</taxon>
        <taxon>Embryophyta</taxon>
        <taxon>Tracheophyta</taxon>
        <taxon>Spermatophyta</taxon>
        <taxon>Magnoliopsida</taxon>
        <taxon>eudicotyledons</taxon>
        <taxon>Gunneridae</taxon>
        <taxon>Pentapetalae</taxon>
        <taxon>rosids</taxon>
        <taxon>fabids</taxon>
        <taxon>Fabales</taxon>
        <taxon>Fabaceae</taxon>
        <taxon>Papilionoideae</taxon>
        <taxon>50 kb inversion clade</taxon>
        <taxon>NPAAA clade</taxon>
        <taxon>indigoferoid/millettioid clade</taxon>
        <taxon>Phaseoleae</taxon>
        <taxon>Psophocarpus</taxon>
    </lineage>
</organism>
<evidence type="ECO:0008006" key="6">
    <source>
        <dbReference type="Google" id="ProtNLM"/>
    </source>
</evidence>
<keyword evidence="5" id="KW-1185">Reference proteome</keyword>
<comment type="caution">
    <text evidence="4">The sequence shown here is derived from an EMBL/GenBank/DDBJ whole genome shotgun (WGS) entry which is preliminary data.</text>
</comment>
<dbReference type="Pfam" id="PF13041">
    <property type="entry name" value="PPR_2"/>
    <property type="match status" value="1"/>
</dbReference>
<evidence type="ECO:0000256" key="3">
    <source>
        <dbReference type="PROSITE-ProRule" id="PRU00708"/>
    </source>
</evidence>